<evidence type="ECO:0000256" key="4">
    <source>
        <dbReference type="ARBA" id="ARBA00022801"/>
    </source>
</evidence>
<dbReference type="EMBL" id="BAAAQD010000013">
    <property type="protein sequence ID" value="GAA1535961.1"/>
    <property type="molecule type" value="Genomic_DNA"/>
</dbReference>
<keyword evidence="5" id="KW-0326">Glycosidase</keyword>
<organism evidence="8 9">
    <name type="scientific">Dactylosporangium maewongense</name>
    <dbReference type="NCBI Taxonomy" id="634393"/>
    <lineage>
        <taxon>Bacteria</taxon>
        <taxon>Bacillati</taxon>
        <taxon>Actinomycetota</taxon>
        <taxon>Actinomycetes</taxon>
        <taxon>Micromonosporales</taxon>
        <taxon>Micromonosporaceae</taxon>
        <taxon>Dactylosporangium</taxon>
    </lineage>
</organism>
<dbReference type="Gene3D" id="2.80.10.50">
    <property type="match status" value="2"/>
</dbReference>
<dbReference type="PRINTS" id="PR00738">
    <property type="entry name" value="GLHYDRLASE20"/>
</dbReference>
<keyword evidence="9" id="KW-1185">Reference proteome</keyword>
<dbReference type="InterPro" id="IPR029018">
    <property type="entry name" value="Hex-like_dom2"/>
</dbReference>
<dbReference type="Gene3D" id="3.20.20.80">
    <property type="entry name" value="Glycosidases"/>
    <property type="match status" value="1"/>
</dbReference>
<comment type="similarity">
    <text evidence="2">Belongs to the glycosyl hydrolase 20 family.</text>
</comment>
<keyword evidence="6" id="KW-0732">Signal</keyword>
<feature type="domain" description="Ricin B lectin" evidence="7">
    <location>
        <begin position="547"/>
        <end position="677"/>
    </location>
</feature>
<evidence type="ECO:0000256" key="6">
    <source>
        <dbReference type="SAM" id="SignalP"/>
    </source>
</evidence>
<dbReference type="Pfam" id="PF02838">
    <property type="entry name" value="Glyco_hydro_20b"/>
    <property type="match status" value="1"/>
</dbReference>
<dbReference type="RefSeq" id="WP_344505942.1">
    <property type="nucleotide sequence ID" value="NZ_BAAAQD010000013.1"/>
</dbReference>
<dbReference type="Pfam" id="PF00652">
    <property type="entry name" value="Ricin_B_lectin"/>
    <property type="match status" value="1"/>
</dbReference>
<dbReference type="SUPFAM" id="SSF55545">
    <property type="entry name" value="beta-N-acetylhexosaminidase-like domain"/>
    <property type="match status" value="1"/>
</dbReference>
<evidence type="ECO:0000259" key="7">
    <source>
        <dbReference type="SMART" id="SM00458"/>
    </source>
</evidence>
<dbReference type="PANTHER" id="PTHR22600">
    <property type="entry name" value="BETA-HEXOSAMINIDASE"/>
    <property type="match status" value="1"/>
</dbReference>
<dbReference type="CDD" id="cd06568">
    <property type="entry name" value="GH20_SpHex_like"/>
    <property type="match status" value="1"/>
</dbReference>
<dbReference type="PROSITE" id="PS50231">
    <property type="entry name" value="RICIN_B_LECTIN"/>
    <property type="match status" value="1"/>
</dbReference>
<dbReference type="Pfam" id="PF00728">
    <property type="entry name" value="Glyco_hydro_20"/>
    <property type="match status" value="1"/>
</dbReference>
<evidence type="ECO:0000256" key="1">
    <source>
        <dbReference type="ARBA" id="ARBA00001231"/>
    </source>
</evidence>
<dbReference type="InterPro" id="IPR035992">
    <property type="entry name" value="Ricin_B-like_lectins"/>
</dbReference>
<dbReference type="PANTHER" id="PTHR22600:SF57">
    <property type="entry name" value="BETA-N-ACETYLHEXOSAMINIDASE"/>
    <property type="match status" value="1"/>
</dbReference>
<dbReference type="CDD" id="cd23451">
    <property type="entry name" value="beta-trefoil_Ricin_laminarinase"/>
    <property type="match status" value="1"/>
</dbReference>
<dbReference type="InterPro" id="IPR000772">
    <property type="entry name" value="Ricin_B_lectin"/>
</dbReference>
<evidence type="ECO:0000313" key="8">
    <source>
        <dbReference type="EMBL" id="GAA1535961.1"/>
    </source>
</evidence>
<dbReference type="InterPro" id="IPR006311">
    <property type="entry name" value="TAT_signal"/>
</dbReference>
<evidence type="ECO:0000256" key="5">
    <source>
        <dbReference type="ARBA" id="ARBA00023295"/>
    </source>
</evidence>
<comment type="caution">
    <text evidence="8">The sequence shown here is derived from an EMBL/GenBank/DDBJ whole genome shotgun (WGS) entry which is preliminary data.</text>
</comment>
<dbReference type="InterPro" id="IPR015883">
    <property type="entry name" value="Glyco_hydro_20_cat"/>
</dbReference>
<feature type="signal peptide" evidence="6">
    <location>
        <begin position="1"/>
        <end position="43"/>
    </location>
</feature>
<dbReference type="SUPFAM" id="SSF50370">
    <property type="entry name" value="Ricin B-like lectins"/>
    <property type="match status" value="1"/>
</dbReference>
<dbReference type="EC" id="3.2.1.52" evidence="3"/>
<dbReference type="PROSITE" id="PS51318">
    <property type="entry name" value="TAT"/>
    <property type="match status" value="1"/>
</dbReference>
<name>A0ABP4M1X3_9ACTN</name>
<protein>
    <recommendedName>
        <fullName evidence="3">beta-N-acetylhexosaminidase</fullName>
        <ecNumber evidence="3">3.2.1.52</ecNumber>
    </recommendedName>
</protein>
<dbReference type="InterPro" id="IPR017853">
    <property type="entry name" value="GH"/>
</dbReference>
<reference evidence="9" key="1">
    <citation type="journal article" date="2019" name="Int. J. Syst. Evol. Microbiol.">
        <title>The Global Catalogue of Microorganisms (GCM) 10K type strain sequencing project: providing services to taxonomists for standard genome sequencing and annotation.</title>
        <authorList>
            <consortium name="The Broad Institute Genomics Platform"/>
            <consortium name="The Broad Institute Genome Sequencing Center for Infectious Disease"/>
            <person name="Wu L."/>
            <person name="Ma J."/>
        </authorList>
    </citation>
    <scope>NUCLEOTIDE SEQUENCE [LARGE SCALE GENOMIC DNA]</scope>
    <source>
        <strain evidence="9">JCM 15933</strain>
    </source>
</reference>
<accession>A0ABP4M1X3</accession>
<sequence>MMFAPPRHGTPPDRRSRRRLAGIGAAAVLLAALGPLTPSAAEAATTQAFSTVVPRPATVTANPAVSYTVTASTPIYTWAGNAAAGAVGTYLAGILRPSTGFPLTVTTTSDANQSGGIALVLSGAPASVGANGYQLDVTAGGVVIRAQQPAGLFAGVQSLRQIMPPQIEARAVQAGPWVIPGGQMIDQPRYAYRAAMLDVARHFFTVDQVKRYIDQLALYKMNHLHLHLTDDQGWRIEIAGYPNLTGTGAGTSAGGWSGGYYTQAQFRDLVAYANSRYVTIVPEIDMPGHTNAALASHAPLNCDGVAPAPYTGTAVGFSSLCLTDPDTRPFVDEVIRQLAGMTTGPYLHIGGDEAHSTPHEQFLEFVTGAQQTVVKYGKTPVGWNEISASTLQPGAVLQYWNTPTSNASVAAAAAAGHGIIMSPANRAYIDLKHTATNVIGLTWAGITNVQRAYDWNPGATLENVPDSAIRGVEAALWTESVTSQQDVDYLAFPRLPALAELGWSPWSTHDWASFRTRLAAQGPRWDQMGIRYHHSTEIPWPVPSSAGPAGTILSGVPGNKCVDVEAGRSADGTAIILYDCHGGAPQQLTLHDDGTIRAFGKCVDIADGGTADGARLVLWTCHGGGNQQWRWDAAGGASVRNPASGKCLDDPGASTANLTRLQIWTCNGGIAQRWKLP</sequence>
<evidence type="ECO:0000256" key="2">
    <source>
        <dbReference type="ARBA" id="ARBA00006285"/>
    </source>
</evidence>
<feature type="chain" id="PRO_5045745668" description="beta-N-acetylhexosaminidase" evidence="6">
    <location>
        <begin position="44"/>
        <end position="677"/>
    </location>
</feature>
<dbReference type="Proteomes" id="UP001501470">
    <property type="component" value="Unassembled WGS sequence"/>
</dbReference>
<dbReference type="InterPro" id="IPR015882">
    <property type="entry name" value="HEX_bac_N"/>
</dbReference>
<gene>
    <name evidence="8" type="ORF">GCM10009827_062950</name>
</gene>
<evidence type="ECO:0000313" key="9">
    <source>
        <dbReference type="Proteomes" id="UP001501470"/>
    </source>
</evidence>
<dbReference type="InterPro" id="IPR025705">
    <property type="entry name" value="Beta_hexosaminidase_sua/sub"/>
</dbReference>
<dbReference type="SMART" id="SM00458">
    <property type="entry name" value="RICIN"/>
    <property type="match status" value="1"/>
</dbReference>
<keyword evidence="4" id="KW-0378">Hydrolase</keyword>
<dbReference type="Gene3D" id="3.30.379.10">
    <property type="entry name" value="Chitobiase/beta-hexosaminidase domain 2-like"/>
    <property type="match status" value="1"/>
</dbReference>
<dbReference type="SUPFAM" id="SSF51445">
    <property type="entry name" value="(Trans)glycosidases"/>
    <property type="match status" value="1"/>
</dbReference>
<evidence type="ECO:0000256" key="3">
    <source>
        <dbReference type="ARBA" id="ARBA00012663"/>
    </source>
</evidence>
<comment type="catalytic activity">
    <reaction evidence="1">
        <text>Hydrolysis of terminal non-reducing N-acetyl-D-hexosamine residues in N-acetyl-beta-D-hexosaminides.</text>
        <dbReference type="EC" id="3.2.1.52"/>
    </reaction>
</comment>
<proteinExistence type="inferred from homology"/>